<evidence type="ECO:0000313" key="3">
    <source>
        <dbReference type="EMBL" id="MFD1832699.1"/>
    </source>
</evidence>
<evidence type="ECO:0000313" key="4">
    <source>
        <dbReference type="Proteomes" id="UP001597365"/>
    </source>
</evidence>
<comment type="caution">
    <text evidence="3">The sequence shown here is derived from an EMBL/GenBank/DDBJ whole genome shotgun (WGS) entry which is preliminary data.</text>
</comment>
<organism evidence="3 4">
    <name type="scientific">Streptomyces desertarenae</name>
    <dbReference type="NCBI Taxonomy" id="2666184"/>
    <lineage>
        <taxon>Bacteria</taxon>
        <taxon>Bacillati</taxon>
        <taxon>Actinomycetota</taxon>
        <taxon>Actinomycetes</taxon>
        <taxon>Kitasatosporales</taxon>
        <taxon>Streptomycetaceae</taxon>
        <taxon>Streptomyces</taxon>
    </lineage>
</organism>
<name>A0ABW4PR04_9ACTN</name>
<feature type="region of interest" description="Disordered" evidence="1">
    <location>
        <begin position="1"/>
        <end position="40"/>
    </location>
</feature>
<reference evidence="4" key="1">
    <citation type="journal article" date="2019" name="Int. J. Syst. Evol. Microbiol.">
        <title>The Global Catalogue of Microorganisms (GCM) 10K type strain sequencing project: providing services to taxonomists for standard genome sequencing and annotation.</title>
        <authorList>
            <consortium name="The Broad Institute Genomics Platform"/>
            <consortium name="The Broad Institute Genome Sequencing Center for Infectious Disease"/>
            <person name="Wu L."/>
            <person name="Ma J."/>
        </authorList>
    </citation>
    <scope>NUCLEOTIDE SEQUENCE [LARGE SCALE GENOMIC DNA]</scope>
    <source>
        <strain evidence="4">CGMCC 4.7455</strain>
    </source>
</reference>
<feature type="compositionally biased region" description="Low complexity" evidence="1">
    <location>
        <begin position="1"/>
        <end position="11"/>
    </location>
</feature>
<protein>
    <submittedName>
        <fullName evidence="3">Uncharacterized protein</fullName>
    </submittedName>
</protein>
<evidence type="ECO:0000256" key="1">
    <source>
        <dbReference type="SAM" id="MobiDB-lite"/>
    </source>
</evidence>
<gene>
    <name evidence="3" type="ORF">ACFSJS_24080</name>
</gene>
<accession>A0ABW4PR04</accession>
<dbReference type="EMBL" id="JBHUFU010000018">
    <property type="protein sequence ID" value="MFD1832699.1"/>
    <property type="molecule type" value="Genomic_DNA"/>
</dbReference>
<keyword evidence="4" id="KW-1185">Reference proteome</keyword>
<dbReference type="Proteomes" id="UP001597365">
    <property type="component" value="Unassembled WGS sequence"/>
</dbReference>
<keyword evidence="2" id="KW-0812">Transmembrane</keyword>
<keyword evidence="2" id="KW-1133">Transmembrane helix</keyword>
<proteinExistence type="predicted"/>
<sequence length="236" mass="23704">MQSPLPRRSAPLAPPPRGVPPSAPHPWDRCAPEGPRTARDAHGRVRALAAGTAAAVLVLAAATTATAADGAGTGPADGGITLSPDGGAGGASVGVRAVCAPGGRGGVVSSPAFERTVGLHRAEGGPARERRAVATVRPDLDAGRSYPVVAVCGTGEMLSTSFVHTGVRASARAGAVDLLPPAPVVGGGVALAALAGGLLVLRRAGRRRERERLAAWVRRVRTAEAEQEAERGSTRM</sequence>
<feature type="transmembrane region" description="Helical" evidence="2">
    <location>
        <begin position="182"/>
        <end position="201"/>
    </location>
</feature>
<feature type="transmembrane region" description="Helical" evidence="2">
    <location>
        <begin position="45"/>
        <end position="68"/>
    </location>
</feature>
<keyword evidence="2" id="KW-0472">Membrane</keyword>
<feature type="compositionally biased region" description="Basic and acidic residues" evidence="1">
    <location>
        <begin position="26"/>
        <end position="40"/>
    </location>
</feature>
<dbReference type="RefSeq" id="WP_380903858.1">
    <property type="nucleotide sequence ID" value="NZ_JBHUFU010000018.1"/>
</dbReference>
<feature type="compositionally biased region" description="Pro residues" evidence="1">
    <location>
        <begin position="12"/>
        <end position="24"/>
    </location>
</feature>
<evidence type="ECO:0000256" key="2">
    <source>
        <dbReference type="SAM" id="Phobius"/>
    </source>
</evidence>